<gene>
    <name evidence="2" type="ORF">ECC02_009188</name>
</gene>
<evidence type="ECO:0000256" key="1">
    <source>
        <dbReference type="SAM" id="MobiDB-lite"/>
    </source>
</evidence>
<feature type="region of interest" description="Disordered" evidence="1">
    <location>
        <begin position="681"/>
        <end position="700"/>
    </location>
</feature>
<evidence type="ECO:0000313" key="2">
    <source>
        <dbReference type="EMBL" id="KAF5217947.1"/>
    </source>
</evidence>
<dbReference type="EMBL" id="JABDHM010000114">
    <property type="protein sequence ID" value="KAF5217947.1"/>
    <property type="molecule type" value="Genomic_DNA"/>
</dbReference>
<dbReference type="AlphaFoldDB" id="A0A7J6XU19"/>
<evidence type="ECO:0000313" key="3">
    <source>
        <dbReference type="Proteomes" id="UP000583944"/>
    </source>
</evidence>
<name>A0A7J6XU19_TRYCR</name>
<accession>A0A7J6XU19</accession>
<sequence>MMRKRIMPRQRRRNCLLWMIVALVLYSSVFLLAMSLQREANAKAQQKARKNSAPFLNGENVRPMKKQILHPTPKSFFPSKRENWLGSALSRTYESSKGESSSVVSVFLTRLYNSELVNKSAGRMAPPQLLVYHNQTNTRSGAEVRYFNRIVSLDNVALRRATQENPVDEILLLVFNDWDHNVDKFISELHRLSTLLNPLEESVEDDIPDAMINSLKEEPVDPTTLVSPRPDAFGSALYLDEIRGIKKDEDFAGEWSSSFLFLWPKSTSSSEPSQVIAAIRRADFDGSDFLGVKTFGLVLHSPGLFFCSKGMSHVVRYNGPASMNEMSNFITVNTLSHLQLKSAYELRSVLWRFDALTLIVCKGEGSKEKVSTSPLRDILFNNELPTRFGLRAVLPTFFLQVEEFEGFDGFNWEELNVVSSQRMEPKSLQFMKSLYMNEFPGDFIKKLELLPTSNNTRLIVLKRDELTSEGKRGASLADFSARVLFFPGPSKKTDHVMWAKTVGARLIDFVENNAMKRFVPVRVNGKNLQELYEQHFHVSLMDRAARTRTQPLSKEGDFKTTGPSNSNLKEYKSQLLVLVLLPPTKMNGGITCEQAVFHAAHLSSQQDGIQFATVSADDSPDLVEELRFSVWRHSNLAAAAFCEVYVFHPDSKVDAMDLNPDELHSPKEGWLNLFLREKQEKKKKEKKKNHDDDDETAVVSHPSPDEFLTALVEFRKHLQEASNPSIHSEFRTSLYGNRGGFAPWFLWLPPLETVPLLVHVQKQHQLEEKQEPTKENGAMAGKSNVTLLLLHDTSCGMTVNHLKAFRLLAKCLESQSEPVVLDLVEYDLSDGFLIPDRDGQRLRSSITQKYHTRYSEVYSQLKPFMDDFKRLQPPQLVALNKTSVLTTFGSSFYHNTTSVLMQKNVHKSYIQTLLRLAGHADPKLKSKSLLKCMQQTLLLESRRRSRYRVQ</sequence>
<protein>
    <submittedName>
        <fullName evidence="2">Uncharacterized protein</fullName>
    </submittedName>
</protein>
<organism evidence="2 3">
    <name type="scientific">Trypanosoma cruzi</name>
    <dbReference type="NCBI Taxonomy" id="5693"/>
    <lineage>
        <taxon>Eukaryota</taxon>
        <taxon>Discoba</taxon>
        <taxon>Euglenozoa</taxon>
        <taxon>Kinetoplastea</taxon>
        <taxon>Metakinetoplastina</taxon>
        <taxon>Trypanosomatida</taxon>
        <taxon>Trypanosomatidae</taxon>
        <taxon>Trypanosoma</taxon>
        <taxon>Schizotrypanum</taxon>
    </lineage>
</organism>
<reference evidence="2 3" key="1">
    <citation type="journal article" date="2019" name="Genome Biol. Evol.">
        <title>Nanopore Sequencing Significantly Improves Genome Assembly of the Protozoan Parasite Trypanosoma cruzi.</title>
        <authorList>
            <person name="Diaz-Viraque F."/>
            <person name="Pita S."/>
            <person name="Greif G."/>
            <person name="de Souza R.C.M."/>
            <person name="Iraola G."/>
            <person name="Robello C."/>
        </authorList>
    </citation>
    <scope>NUCLEOTIDE SEQUENCE [LARGE SCALE GENOMIC DNA]</scope>
    <source>
        <strain evidence="2 3">Berenice</strain>
    </source>
</reference>
<dbReference type="VEuPathDB" id="TriTrypDB:ECC02_009188"/>
<dbReference type="Proteomes" id="UP000583944">
    <property type="component" value="Unassembled WGS sequence"/>
</dbReference>
<dbReference type="VEuPathDB" id="TriTrypDB:BCY84_09011"/>
<proteinExistence type="predicted"/>
<comment type="caution">
    <text evidence="2">The sequence shown here is derived from an EMBL/GenBank/DDBJ whole genome shotgun (WGS) entry which is preliminary data.</text>
</comment>